<sequence length="104" mass="11549">MSDDSEQVKKVASESKNASDTLNTSSSKEQIDRRVPVGRSTTAVANSSGLISNKNYSIRSLKRKRSRHDSSLRVCCTDCGAFSSYKIGDYVKCEHCNNTDFELF</sequence>
<evidence type="ECO:0000313" key="2">
    <source>
        <dbReference type="EMBL" id="AFZ79351.1"/>
    </source>
</evidence>
<dbReference type="VEuPathDB" id="PiroplasmaDB:BEWA_021990"/>
<dbReference type="EMBL" id="CP001669">
    <property type="protein sequence ID" value="AFZ79351.1"/>
    <property type="molecule type" value="Genomic_DNA"/>
</dbReference>
<dbReference type="Proteomes" id="UP000031512">
    <property type="component" value="Chromosome 1"/>
</dbReference>
<gene>
    <name evidence="2" type="ORF">BEWA_021990</name>
</gene>
<dbReference type="AlphaFoldDB" id="L0AWE4"/>
<name>L0AWE4_THEEQ</name>
<dbReference type="KEGG" id="beq:BEWA_021990"/>
<feature type="region of interest" description="Disordered" evidence="1">
    <location>
        <begin position="1"/>
        <end position="43"/>
    </location>
</feature>
<reference evidence="2 3" key="1">
    <citation type="journal article" date="2012" name="BMC Genomics">
        <title>Comparative genomic analysis and phylogenetic position of Theileria equi.</title>
        <authorList>
            <person name="Kappmeyer L.S."/>
            <person name="Thiagarajan M."/>
            <person name="Herndon D.R."/>
            <person name="Ramsay J.D."/>
            <person name="Caler E."/>
            <person name="Djikeng A."/>
            <person name="Gillespie J.J."/>
            <person name="Lau A.O."/>
            <person name="Roalson E.H."/>
            <person name="Silva J.C."/>
            <person name="Silva M.G."/>
            <person name="Suarez C.E."/>
            <person name="Ueti M.W."/>
            <person name="Nene V.M."/>
            <person name="Mealey R.H."/>
            <person name="Knowles D.P."/>
            <person name="Brayton K.A."/>
        </authorList>
    </citation>
    <scope>NUCLEOTIDE SEQUENCE [LARGE SCALE GENOMIC DNA]</scope>
    <source>
        <strain evidence="2 3">WA</strain>
    </source>
</reference>
<dbReference type="OrthoDB" id="10526279at2759"/>
<organism evidence="2 3">
    <name type="scientific">Theileria equi strain WA</name>
    <dbReference type="NCBI Taxonomy" id="1537102"/>
    <lineage>
        <taxon>Eukaryota</taxon>
        <taxon>Sar</taxon>
        <taxon>Alveolata</taxon>
        <taxon>Apicomplexa</taxon>
        <taxon>Aconoidasida</taxon>
        <taxon>Piroplasmida</taxon>
        <taxon>Theileriidae</taxon>
        <taxon>Theileria</taxon>
    </lineage>
</organism>
<feature type="compositionally biased region" description="Basic and acidic residues" evidence="1">
    <location>
        <begin position="1"/>
        <end position="13"/>
    </location>
</feature>
<keyword evidence="3" id="KW-1185">Reference proteome</keyword>
<dbReference type="GeneID" id="15806104"/>
<protein>
    <submittedName>
        <fullName evidence="2">Uncharacterized protein</fullName>
    </submittedName>
</protein>
<dbReference type="RefSeq" id="XP_004829017.1">
    <property type="nucleotide sequence ID" value="XM_004828960.1"/>
</dbReference>
<accession>L0AWE4</accession>
<evidence type="ECO:0000313" key="3">
    <source>
        <dbReference type="Proteomes" id="UP000031512"/>
    </source>
</evidence>
<proteinExistence type="predicted"/>
<evidence type="ECO:0000256" key="1">
    <source>
        <dbReference type="SAM" id="MobiDB-lite"/>
    </source>
</evidence>
<feature type="compositionally biased region" description="Polar residues" evidence="1">
    <location>
        <begin position="14"/>
        <end position="28"/>
    </location>
</feature>